<protein>
    <recommendedName>
        <fullName evidence="4">N-acetyltransferase domain-containing protein</fullName>
    </recommendedName>
</protein>
<dbReference type="InterPro" id="IPR016181">
    <property type="entry name" value="Acyl_CoA_acyltransferase"/>
</dbReference>
<evidence type="ECO:0000256" key="1">
    <source>
        <dbReference type="SAM" id="MobiDB-lite"/>
    </source>
</evidence>
<proteinExistence type="predicted"/>
<gene>
    <name evidence="2" type="ORF">BJY01DRAFT_228823</name>
</gene>
<evidence type="ECO:0008006" key="4">
    <source>
        <dbReference type="Google" id="ProtNLM"/>
    </source>
</evidence>
<dbReference type="EMBL" id="JBFXLU010000382">
    <property type="protein sequence ID" value="KAL2827882.1"/>
    <property type="molecule type" value="Genomic_DNA"/>
</dbReference>
<evidence type="ECO:0000313" key="3">
    <source>
        <dbReference type="Proteomes" id="UP001610446"/>
    </source>
</evidence>
<comment type="caution">
    <text evidence="2">The sequence shown here is derived from an EMBL/GenBank/DDBJ whole genome shotgun (WGS) entry which is preliminary data.</text>
</comment>
<accession>A0ABR4IJW4</accession>
<evidence type="ECO:0000313" key="2">
    <source>
        <dbReference type="EMBL" id="KAL2827882.1"/>
    </source>
</evidence>
<sequence>MACTLVPINLGDPSEYEELRIQRVACGWDNTPEKLDQWREKQTEGLKSFFWITKTKPTPEPGPEPEPGASSSTPTTTIIRAGHISLDAFTSPPNDEVANAAKTNLTIKTFFIMPAHRAGGLGSAAMRLVESLATSAPYGSPNCEFITLDCLSKAHYYDPVLGPYVRRVMPICNQEWYERMGYVVWKVEPRYEDRVVLENGESRDIVYDAAFMRKRVAKE</sequence>
<name>A0ABR4IJW4_9EURO</name>
<dbReference type="SUPFAM" id="SSF55729">
    <property type="entry name" value="Acyl-CoA N-acyltransferases (Nat)"/>
    <property type="match status" value="1"/>
</dbReference>
<feature type="region of interest" description="Disordered" evidence="1">
    <location>
        <begin position="53"/>
        <end position="75"/>
    </location>
</feature>
<dbReference type="Proteomes" id="UP001610446">
    <property type="component" value="Unassembled WGS sequence"/>
</dbReference>
<organism evidence="2 3">
    <name type="scientific">Aspergillus pseudoustus</name>
    <dbReference type="NCBI Taxonomy" id="1810923"/>
    <lineage>
        <taxon>Eukaryota</taxon>
        <taxon>Fungi</taxon>
        <taxon>Dikarya</taxon>
        <taxon>Ascomycota</taxon>
        <taxon>Pezizomycotina</taxon>
        <taxon>Eurotiomycetes</taxon>
        <taxon>Eurotiomycetidae</taxon>
        <taxon>Eurotiales</taxon>
        <taxon>Aspergillaceae</taxon>
        <taxon>Aspergillus</taxon>
        <taxon>Aspergillus subgen. Nidulantes</taxon>
    </lineage>
</organism>
<keyword evidence="3" id="KW-1185">Reference proteome</keyword>
<reference evidence="2 3" key="1">
    <citation type="submission" date="2024-07" db="EMBL/GenBank/DDBJ databases">
        <title>Section-level genome sequencing and comparative genomics of Aspergillus sections Usti and Cavernicolus.</title>
        <authorList>
            <consortium name="Lawrence Berkeley National Laboratory"/>
            <person name="Nybo J.L."/>
            <person name="Vesth T.C."/>
            <person name="Theobald S."/>
            <person name="Frisvad J.C."/>
            <person name="Larsen T.O."/>
            <person name="Kjaerboelling I."/>
            <person name="Rothschild-Mancinelli K."/>
            <person name="Lyhne E.K."/>
            <person name="Kogle M.E."/>
            <person name="Barry K."/>
            <person name="Clum A."/>
            <person name="Na H."/>
            <person name="Ledsgaard L."/>
            <person name="Lin J."/>
            <person name="Lipzen A."/>
            <person name="Kuo A."/>
            <person name="Riley R."/>
            <person name="Mondo S."/>
            <person name="Labutti K."/>
            <person name="Haridas S."/>
            <person name="Pangalinan J."/>
            <person name="Salamov A.A."/>
            <person name="Simmons B.A."/>
            <person name="Magnuson J.K."/>
            <person name="Chen J."/>
            <person name="Drula E."/>
            <person name="Henrissat B."/>
            <person name="Wiebenga A."/>
            <person name="Lubbers R.J."/>
            <person name="Gomes A.C."/>
            <person name="Makela M.R."/>
            <person name="Stajich J."/>
            <person name="Grigoriev I.V."/>
            <person name="Mortensen U.H."/>
            <person name="De Vries R.P."/>
            <person name="Baker S.E."/>
            <person name="Andersen M.R."/>
        </authorList>
    </citation>
    <scope>NUCLEOTIDE SEQUENCE [LARGE SCALE GENOMIC DNA]</scope>
    <source>
        <strain evidence="2 3">CBS 123904</strain>
    </source>
</reference>
<dbReference type="Gene3D" id="3.40.630.30">
    <property type="match status" value="1"/>
</dbReference>